<sequence length="167" mass="18697">MLKSATIQHGRQSDRKGQSSIASSISPLAILSVAHQTSWHTSSISNQARRDEHNWQLAYPEFLRDQKQAWEKWHSSYITNCTHFFSRYTVLAVTGRVSVVLQSTLPFLRLGETPRGESPHPLSLAGPSPPYSGVGAVRQSMYAPYPSRRFGGHCLRSGLHRGKLIWA</sequence>
<organism evidence="2 3">
    <name type="scientific">Aspergillus keveii</name>
    <dbReference type="NCBI Taxonomy" id="714993"/>
    <lineage>
        <taxon>Eukaryota</taxon>
        <taxon>Fungi</taxon>
        <taxon>Dikarya</taxon>
        <taxon>Ascomycota</taxon>
        <taxon>Pezizomycotina</taxon>
        <taxon>Eurotiomycetes</taxon>
        <taxon>Eurotiomycetidae</taxon>
        <taxon>Eurotiales</taxon>
        <taxon>Aspergillaceae</taxon>
        <taxon>Aspergillus</taxon>
        <taxon>Aspergillus subgen. Nidulantes</taxon>
    </lineage>
</organism>
<reference evidence="2 3" key="1">
    <citation type="submission" date="2024-07" db="EMBL/GenBank/DDBJ databases">
        <title>Section-level genome sequencing and comparative genomics of Aspergillus sections Usti and Cavernicolus.</title>
        <authorList>
            <consortium name="Lawrence Berkeley National Laboratory"/>
            <person name="Nybo J.L."/>
            <person name="Vesth T.C."/>
            <person name="Theobald S."/>
            <person name="Frisvad J.C."/>
            <person name="Larsen T.O."/>
            <person name="Kjaerboelling I."/>
            <person name="Rothschild-Mancinelli K."/>
            <person name="Lyhne E.K."/>
            <person name="Kogle M.E."/>
            <person name="Barry K."/>
            <person name="Clum A."/>
            <person name="Na H."/>
            <person name="Ledsgaard L."/>
            <person name="Lin J."/>
            <person name="Lipzen A."/>
            <person name="Kuo A."/>
            <person name="Riley R."/>
            <person name="Mondo S."/>
            <person name="Labutti K."/>
            <person name="Haridas S."/>
            <person name="Pangalinan J."/>
            <person name="Salamov A.A."/>
            <person name="Simmons B.A."/>
            <person name="Magnuson J.K."/>
            <person name="Chen J."/>
            <person name="Drula E."/>
            <person name="Henrissat B."/>
            <person name="Wiebenga A."/>
            <person name="Lubbers R.J."/>
            <person name="Gomes A.C."/>
            <person name="Makela M.R."/>
            <person name="Stajich J."/>
            <person name="Grigoriev I.V."/>
            <person name="Mortensen U.H."/>
            <person name="De Vries R.P."/>
            <person name="Baker S.E."/>
            <person name="Andersen M.R."/>
        </authorList>
    </citation>
    <scope>NUCLEOTIDE SEQUENCE [LARGE SCALE GENOMIC DNA]</scope>
    <source>
        <strain evidence="2 3">CBS 209.92</strain>
    </source>
</reference>
<evidence type="ECO:0000313" key="2">
    <source>
        <dbReference type="EMBL" id="KAL2798948.1"/>
    </source>
</evidence>
<gene>
    <name evidence="2" type="ORF">BJX66DRAFT_15222</name>
</gene>
<dbReference type="Proteomes" id="UP001610563">
    <property type="component" value="Unassembled WGS sequence"/>
</dbReference>
<name>A0ABR4GIT5_9EURO</name>
<accession>A0ABR4GIT5</accession>
<keyword evidence="3" id="KW-1185">Reference proteome</keyword>
<feature type="compositionally biased region" description="Polar residues" evidence="1">
    <location>
        <begin position="1"/>
        <end position="10"/>
    </location>
</feature>
<comment type="caution">
    <text evidence="2">The sequence shown here is derived from an EMBL/GenBank/DDBJ whole genome shotgun (WGS) entry which is preliminary data.</text>
</comment>
<evidence type="ECO:0000313" key="3">
    <source>
        <dbReference type="Proteomes" id="UP001610563"/>
    </source>
</evidence>
<dbReference type="EMBL" id="JBFTWV010000010">
    <property type="protein sequence ID" value="KAL2798948.1"/>
    <property type="molecule type" value="Genomic_DNA"/>
</dbReference>
<evidence type="ECO:0000256" key="1">
    <source>
        <dbReference type="SAM" id="MobiDB-lite"/>
    </source>
</evidence>
<proteinExistence type="predicted"/>
<feature type="region of interest" description="Disordered" evidence="1">
    <location>
        <begin position="1"/>
        <end position="21"/>
    </location>
</feature>
<protein>
    <submittedName>
        <fullName evidence="2">Uncharacterized protein</fullName>
    </submittedName>
</protein>